<evidence type="ECO:0000313" key="2">
    <source>
        <dbReference type="Proteomes" id="UP000593572"/>
    </source>
</evidence>
<sequence length="67" mass="7958">MASAIQEITSDRPTMALIRRILQLLSQTRYWSIWHILREENKEIDRLTKLAHINKQGLQIFEISPLE</sequence>
<protein>
    <recommendedName>
        <fullName evidence="3">RNase H type-1 domain-containing protein</fullName>
    </recommendedName>
</protein>
<dbReference type="Proteomes" id="UP000593572">
    <property type="component" value="Unassembled WGS sequence"/>
</dbReference>
<dbReference type="EMBL" id="JABEZX010000010">
    <property type="protein sequence ID" value="MBA0568360.1"/>
    <property type="molecule type" value="Genomic_DNA"/>
</dbReference>
<accession>A0A7J8MUX5</accession>
<name>A0A7J8MUX5_9ROSI</name>
<keyword evidence="2" id="KW-1185">Reference proteome</keyword>
<evidence type="ECO:0000313" key="1">
    <source>
        <dbReference type="EMBL" id="MBA0568360.1"/>
    </source>
</evidence>
<dbReference type="InterPro" id="IPR036397">
    <property type="entry name" value="RNaseH_sf"/>
</dbReference>
<organism evidence="1 2">
    <name type="scientific">Gossypium lobatum</name>
    <dbReference type="NCBI Taxonomy" id="34289"/>
    <lineage>
        <taxon>Eukaryota</taxon>
        <taxon>Viridiplantae</taxon>
        <taxon>Streptophyta</taxon>
        <taxon>Embryophyta</taxon>
        <taxon>Tracheophyta</taxon>
        <taxon>Spermatophyta</taxon>
        <taxon>Magnoliopsida</taxon>
        <taxon>eudicotyledons</taxon>
        <taxon>Gunneridae</taxon>
        <taxon>Pentapetalae</taxon>
        <taxon>rosids</taxon>
        <taxon>malvids</taxon>
        <taxon>Malvales</taxon>
        <taxon>Malvaceae</taxon>
        <taxon>Malvoideae</taxon>
        <taxon>Gossypium</taxon>
    </lineage>
</organism>
<dbReference type="GO" id="GO:0003676">
    <property type="term" value="F:nucleic acid binding"/>
    <property type="evidence" value="ECO:0007669"/>
    <property type="project" value="InterPro"/>
</dbReference>
<gene>
    <name evidence="1" type="ORF">Golob_005859</name>
</gene>
<evidence type="ECO:0008006" key="3">
    <source>
        <dbReference type="Google" id="ProtNLM"/>
    </source>
</evidence>
<reference evidence="1 2" key="1">
    <citation type="journal article" date="2019" name="Genome Biol. Evol.">
        <title>Insights into the evolution of the New World diploid cottons (Gossypium, subgenus Houzingenia) based on genome sequencing.</title>
        <authorList>
            <person name="Grover C.E."/>
            <person name="Arick M.A. 2nd"/>
            <person name="Thrash A."/>
            <person name="Conover J.L."/>
            <person name="Sanders W.S."/>
            <person name="Peterson D.G."/>
            <person name="Frelichowski J.E."/>
            <person name="Scheffler J.A."/>
            <person name="Scheffler B.E."/>
            <person name="Wendel J.F."/>
        </authorList>
    </citation>
    <scope>NUCLEOTIDE SEQUENCE [LARGE SCALE GENOMIC DNA]</scope>
    <source>
        <strain evidence="1">157</strain>
        <tissue evidence="1">Leaf</tissue>
    </source>
</reference>
<dbReference type="Gene3D" id="3.30.420.10">
    <property type="entry name" value="Ribonuclease H-like superfamily/Ribonuclease H"/>
    <property type="match status" value="1"/>
</dbReference>
<proteinExistence type="predicted"/>
<dbReference type="AlphaFoldDB" id="A0A7J8MUX5"/>
<comment type="caution">
    <text evidence="1">The sequence shown here is derived from an EMBL/GenBank/DDBJ whole genome shotgun (WGS) entry which is preliminary data.</text>
</comment>
<feature type="non-terminal residue" evidence="1">
    <location>
        <position position="67"/>
    </location>
</feature>